<gene>
    <name evidence="4" type="ORF">LWF01_16715</name>
</gene>
<dbReference type="InterPro" id="IPR015424">
    <property type="entry name" value="PyrdxlP-dep_Trfase"/>
</dbReference>
<dbReference type="PANTHER" id="PTHR30244">
    <property type="entry name" value="TRANSAMINASE"/>
    <property type="match status" value="1"/>
</dbReference>
<evidence type="ECO:0000256" key="3">
    <source>
        <dbReference type="SAM" id="MobiDB-lite"/>
    </source>
</evidence>
<keyword evidence="2" id="KW-0663">Pyridoxal phosphate</keyword>
<sequence length="402" mass="43051">MNFAISLSKPQVGPAEEAALLRAFRSGWVAPAGPELDLFEQELAVATGRQHAVALSSGTAALHLALLCHDVGPGDVVFCSTMTFAATANAVVYTGATPYFIDCDETGNMDPELLAAAFDTVRAEGRRVAAVVPVDLLGKVADYDTICRIADRHGVPVIADSAESLGASRNGRPAGCFGNCAIFSFNGNKIITSSGGGALVCDDKTIADRARYLATQARQPVSHYEHADIGYNYRLSNLLAALGRAQLARLTEFAARRRDIRRRYRQVCEEFQGIEIFGGDDVGDNCWLSAIIVDPVLAGFDVDGLAATLHGLGTETRPLWKPMHLQPVFADPGPINPAAQPRRHRAEPPRSANSMLNGTSEHYFRCGITLPSGSGLSDREISTVLRQLVGYARQHGKVHAIA</sequence>
<protein>
    <submittedName>
        <fullName evidence="4">Aminotransferase class I/II-fold pyridoxal phosphate-dependent enzyme</fullName>
    </submittedName>
</protein>
<dbReference type="InterPro" id="IPR000653">
    <property type="entry name" value="DegT/StrS_aminotransferase"/>
</dbReference>
<dbReference type="Gene3D" id="3.90.1150.10">
    <property type="entry name" value="Aspartate Aminotransferase, domain 1"/>
    <property type="match status" value="1"/>
</dbReference>
<comment type="similarity">
    <text evidence="2">Belongs to the DegT/DnrJ/EryC1 family.</text>
</comment>
<dbReference type="GO" id="GO:0008483">
    <property type="term" value="F:transaminase activity"/>
    <property type="evidence" value="ECO:0007669"/>
    <property type="project" value="UniProtKB-KW"/>
</dbReference>
<keyword evidence="5" id="KW-1185">Reference proteome</keyword>
<evidence type="ECO:0000313" key="5">
    <source>
        <dbReference type="Proteomes" id="UP001209083"/>
    </source>
</evidence>
<name>A0ABY8QRT3_9MICO</name>
<dbReference type="RefSeq" id="WP_349638505.1">
    <property type="nucleotide sequence ID" value="NZ_CP090958.1"/>
</dbReference>
<reference evidence="4 5" key="1">
    <citation type="submission" date="2023-05" db="EMBL/GenBank/DDBJ databases">
        <title>Lithophilousrod everest ZFBP1038 complete genpme.</title>
        <authorList>
            <person name="Tian M."/>
        </authorList>
    </citation>
    <scope>NUCLEOTIDE SEQUENCE [LARGE SCALE GENOMIC DNA]</scope>
    <source>
        <strain evidence="4 5">ZFBP1038</strain>
    </source>
</reference>
<evidence type="ECO:0000256" key="2">
    <source>
        <dbReference type="RuleBase" id="RU004508"/>
    </source>
</evidence>
<dbReference type="CDD" id="cd00616">
    <property type="entry name" value="AHBA_syn"/>
    <property type="match status" value="1"/>
</dbReference>
<dbReference type="InterPro" id="IPR015422">
    <property type="entry name" value="PyrdxlP-dep_Trfase_small"/>
</dbReference>
<keyword evidence="4" id="KW-0032">Aminotransferase</keyword>
<dbReference type="Proteomes" id="UP001209083">
    <property type="component" value="Chromosome"/>
</dbReference>
<comment type="cofactor">
    <cofactor evidence="1">
        <name>pyridoxal 5'-phosphate</name>
        <dbReference type="ChEBI" id="CHEBI:597326"/>
    </cofactor>
</comment>
<dbReference type="PIRSF" id="PIRSF000390">
    <property type="entry name" value="PLP_StrS"/>
    <property type="match status" value="1"/>
</dbReference>
<dbReference type="Gene3D" id="3.40.640.10">
    <property type="entry name" value="Type I PLP-dependent aspartate aminotransferase-like (Major domain)"/>
    <property type="match status" value="1"/>
</dbReference>
<dbReference type="SUPFAM" id="SSF53383">
    <property type="entry name" value="PLP-dependent transferases"/>
    <property type="match status" value="1"/>
</dbReference>
<accession>A0ABY8QRT3</accession>
<keyword evidence="4" id="KW-0808">Transferase</keyword>
<organism evidence="4 5">
    <name type="scientific">Saxibacter everestensis</name>
    <dbReference type="NCBI Taxonomy" id="2909229"/>
    <lineage>
        <taxon>Bacteria</taxon>
        <taxon>Bacillati</taxon>
        <taxon>Actinomycetota</taxon>
        <taxon>Actinomycetes</taxon>
        <taxon>Micrococcales</taxon>
        <taxon>Brevibacteriaceae</taxon>
        <taxon>Saxibacter</taxon>
    </lineage>
</organism>
<dbReference type="InterPro" id="IPR015421">
    <property type="entry name" value="PyrdxlP-dep_Trfase_major"/>
</dbReference>
<dbReference type="PANTHER" id="PTHR30244:SF34">
    <property type="entry name" value="DTDP-4-AMINO-4,6-DIDEOXYGALACTOSE TRANSAMINASE"/>
    <property type="match status" value="1"/>
</dbReference>
<dbReference type="EMBL" id="CP090958">
    <property type="protein sequence ID" value="WGW11715.1"/>
    <property type="molecule type" value="Genomic_DNA"/>
</dbReference>
<dbReference type="Pfam" id="PF01041">
    <property type="entry name" value="DegT_DnrJ_EryC1"/>
    <property type="match status" value="1"/>
</dbReference>
<evidence type="ECO:0000313" key="4">
    <source>
        <dbReference type="EMBL" id="WGW11715.1"/>
    </source>
</evidence>
<evidence type="ECO:0000256" key="1">
    <source>
        <dbReference type="ARBA" id="ARBA00001933"/>
    </source>
</evidence>
<proteinExistence type="inferred from homology"/>
<feature type="region of interest" description="Disordered" evidence="3">
    <location>
        <begin position="332"/>
        <end position="353"/>
    </location>
</feature>